<reference evidence="2" key="1">
    <citation type="submission" date="2021-08" db="EMBL/GenBank/DDBJ databases">
        <title>Isolation and characterization of neutrophilic mixotrophic iron-oxidizing bacteria from deep-sea hydrothermal vents.</title>
        <authorList>
            <person name="He Y."/>
        </authorList>
    </citation>
    <scope>NUCLEOTIDE SEQUENCE</scope>
    <source>
        <strain evidence="2">IOP_13</strain>
    </source>
</reference>
<protein>
    <submittedName>
        <fullName evidence="2">DUF1737 domain-containing protein</fullName>
    </submittedName>
</protein>
<evidence type="ECO:0000313" key="2">
    <source>
        <dbReference type="EMBL" id="MCD1606613.1"/>
    </source>
</evidence>
<keyword evidence="3" id="KW-1185">Reference proteome</keyword>
<evidence type="ECO:0000313" key="3">
    <source>
        <dbReference type="Proteomes" id="UP001138989"/>
    </source>
</evidence>
<proteinExistence type="predicted"/>
<dbReference type="AlphaFoldDB" id="A0A2N8SC72"/>
<organism evidence="2 3">
    <name type="scientific">Stutzerimonas kunmingensis</name>
    <dbReference type="NCBI Taxonomy" id="1211807"/>
    <lineage>
        <taxon>Bacteria</taxon>
        <taxon>Pseudomonadati</taxon>
        <taxon>Pseudomonadota</taxon>
        <taxon>Gammaproteobacteria</taxon>
        <taxon>Pseudomonadales</taxon>
        <taxon>Pseudomonadaceae</taxon>
        <taxon>Stutzerimonas</taxon>
    </lineage>
</organism>
<name>A0A2N8SC72_9GAMM</name>
<dbReference type="RefSeq" id="WP_014819422.1">
    <property type="nucleotide sequence ID" value="NZ_FORS01000006.1"/>
</dbReference>
<evidence type="ECO:0000259" key="1">
    <source>
        <dbReference type="Pfam" id="PF08410"/>
    </source>
</evidence>
<dbReference type="EMBL" id="JAINWF010000001">
    <property type="protein sequence ID" value="MCD1606613.1"/>
    <property type="molecule type" value="Genomic_DNA"/>
</dbReference>
<dbReference type="InterPro" id="IPR013619">
    <property type="entry name" value="DUF1737"/>
</dbReference>
<accession>A0A2N8SC72</accession>
<dbReference type="Proteomes" id="UP001138989">
    <property type="component" value="Unassembled WGS sequence"/>
</dbReference>
<sequence>MKLYRFVTGPDDVLFCMRITESLNNGWELHGGPTLTFDGKTPIAGQALIKEVPGEKFSSDIDLKSY</sequence>
<feature type="domain" description="DUF1737" evidence="1">
    <location>
        <begin position="1"/>
        <end position="51"/>
    </location>
</feature>
<dbReference type="GeneID" id="99796827"/>
<gene>
    <name evidence="2" type="ORF">K7H17_01870</name>
</gene>
<accession>A0A1I3U813</accession>
<comment type="caution">
    <text evidence="2">The sequence shown here is derived from an EMBL/GenBank/DDBJ whole genome shotgun (WGS) entry which is preliminary data.</text>
</comment>
<dbReference type="Pfam" id="PF08410">
    <property type="entry name" value="DUF1737"/>
    <property type="match status" value="1"/>
</dbReference>